<dbReference type="SUPFAM" id="SSF51556">
    <property type="entry name" value="Metallo-dependent hydrolases"/>
    <property type="match status" value="1"/>
</dbReference>
<dbReference type="InterPro" id="IPR032466">
    <property type="entry name" value="Metal_Hydrolase"/>
</dbReference>
<dbReference type="AlphaFoldDB" id="A0A7R8ZWP3"/>
<dbReference type="HAMAP" id="MF_00675">
    <property type="entry name" value="UxaC"/>
    <property type="match status" value="1"/>
</dbReference>
<dbReference type="Gene3D" id="3.20.20.140">
    <property type="entry name" value="Metal-dependent hydrolases"/>
    <property type="match status" value="1"/>
</dbReference>
<dbReference type="PANTHER" id="PTHR30068:SF4">
    <property type="entry name" value="URONATE ISOMERASE"/>
    <property type="match status" value="1"/>
</dbReference>
<proteinExistence type="inferred from homology"/>
<dbReference type="GO" id="GO:0019698">
    <property type="term" value="P:D-galacturonate catabolic process"/>
    <property type="evidence" value="ECO:0007669"/>
    <property type="project" value="TreeGrafter"/>
</dbReference>
<evidence type="ECO:0000313" key="7">
    <source>
        <dbReference type="EMBL" id="CAD7234522.1"/>
    </source>
</evidence>
<dbReference type="PANTHER" id="PTHR30068">
    <property type="entry name" value="URONATE ISOMERASE"/>
    <property type="match status" value="1"/>
</dbReference>
<gene>
    <name evidence="7" type="ORF">CTOB1V02_LOCUS12338</name>
</gene>
<dbReference type="EMBL" id="OB668960">
    <property type="protein sequence ID" value="CAD7234522.1"/>
    <property type="molecule type" value="Genomic_DNA"/>
</dbReference>
<keyword evidence="6" id="KW-0413">Isomerase</keyword>
<dbReference type="Pfam" id="PF02614">
    <property type="entry name" value="UxaC"/>
    <property type="match status" value="1"/>
</dbReference>
<evidence type="ECO:0000256" key="5">
    <source>
        <dbReference type="ARBA" id="ARBA00020555"/>
    </source>
</evidence>
<dbReference type="InterPro" id="IPR003766">
    <property type="entry name" value="Uronate_isomerase"/>
</dbReference>
<evidence type="ECO:0000256" key="1">
    <source>
        <dbReference type="ARBA" id="ARBA00001165"/>
    </source>
</evidence>
<sequence length="474" mass="53894">MQQFLSDDFLLQSETAKYLYHEYAKNQPIFDYHCHLPVQEIAADKNFPTLTSIWLYGDHYKWRAMRANGIDEALITGNASDREKFQAWAETVPQTLRNPLYHWTHLELKNPFGIKDILLSGETAEDIYTHCGAMLSQPQFSACGILKNMNVRVVCTTDDPIDNLEHHRYIAENDFCFARVIPTFRPDKAMAVETGDAYRGYLGQLEAASDTAITTYKDLIAALRRRHQFFHDNGCRISDHGIGQLYALTFTQAEIDHIFDSVLRKRTLSEEDTAKLKTSILLDLARMGAEKNWVQQFHFGALRDTNTAALQKLGPDTGFDSMGDFQIAVALAHFLDTLAREGNLGKTVLYNLNPRDNELFATMAGNYQDGSIPGKIQFGAAWWFNDQKEGIERQLNALSNMGLLSRFVGMLTDSRSFLSYPRHEYFRRILCNLFGNDVENGELPNDTALIGKIITDICYTNAQGYFAIDEVKKE</sequence>
<accession>A0A7R8ZWP3</accession>
<name>A0A7R8ZWP3_9CRUS</name>
<comment type="similarity">
    <text evidence="3">Belongs to the metallo-dependent hydrolases superfamily. Uronate isomerase family.</text>
</comment>
<dbReference type="Gene3D" id="1.10.2020.10">
    <property type="entry name" value="uronate isomerase, domain 2, chain A"/>
    <property type="match status" value="1"/>
</dbReference>
<reference evidence="7" key="1">
    <citation type="submission" date="2020-11" db="EMBL/GenBank/DDBJ databases">
        <authorList>
            <person name="Tran Van P."/>
        </authorList>
    </citation>
    <scope>NUCLEOTIDE SEQUENCE</scope>
</reference>
<evidence type="ECO:0000256" key="6">
    <source>
        <dbReference type="ARBA" id="ARBA00023235"/>
    </source>
</evidence>
<comment type="pathway">
    <text evidence="2">Carbohydrate metabolism; pentose and glucuronate interconversion.</text>
</comment>
<dbReference type="OrthoDB" id="8300032at2759"/>
<dbReference type="GO" id="GO:0042840">
    <property type="term" value="P:D-glucuronate catabolic process"/>
    <property type="evidence" value="ECO:0007669"/>
    <property type="project" value="TreeGrafter"/>
</dbReference>
<dbReference type="GO" id="GO:0008880">
    <property type="term" value="F:glucuronate isomerase activity"/>
    <property type="evidence" value="ECO:0007669"/>
    <property type="project" value="UniProtKB-EC"/>
</dbReference>
<evidence type="ECO:0000256" key="2">
    <source>
        <dbReference type="ARBA" id="ARBA00004892"/>
    </source>
</evidence>
<evidence type="ECO:0000256" key="3">
    <source>
        <dbReference type="ARBA" id="ARBA00008397"/>
    </source>
</evidence>
<organism evidence="7">
    <name type="scientific">Cyprideis torosa</name>
    <dbReference type="NCBI Taxonomy" id="163714"/>
    <lineage>
        <taxon>Eukaryota</taxon>
        <taxon>Metazoa</taxon>
        <taxon>Ecdysozoa</taxon>
        <taxon>Arthropoda</taxon>
        <taxon>Crustacea</taxon>
        <taxon>Oligostraca</taxon>
        <taxon>Ostracoda</taxon>
        <taxon>Podocopa</taxon>
        <taxon>Podocopida</taxon>
        <taxon>Cytherocopina</taxon>
        <taxon>Cytheroidea</taxon>
        <taxon>Cytherideidae</taxon>
        <taxon>Cyprideis</taxon>
    </lineage>
</organism>
<protein>
    <recommendedName>
        <fullName evidence="5">Uronate isomerase</fullName>
        <ecNumber evidence="4">5.3.1.12</ecNumber>
    </recommendedName>
</protein>
<dbReference type="NCBIfam" id="NF002794">
    <property type="entry name" value="PRK02925.1"/>
    <property type="match status" value="1"/>
</dbReference>
<evidence type="ECO:0000256" key="4">
    <source>
        <dbReference type="ARBA" id="ARBA00012546"/>
    </source>
</evidence>
<dbReference type="UniPathway" id="UPA00246"/>
<dbReference type="EC" id="5.3.1.12" evidence="4"/>
<comment type="catalytic activity">
    <reaction evidence="1">
        <text>D-glucuronate = D-fructuronate</text>
        <dbReference type="Rhea" id="RHEA:13049"/>
        <dbReference type="ChEBI" id="CHEBI:58720"/>
        <dbReference type="ChEBI" id="CHEBI:59863"/>
        <dbReference type="EC" id="5.3.1.12"/>
    </reaction>
</comment>